<name>A0A7J6NSC0_PEROL</name>
<dbReference type="EMBL" id="JABANP010000211">
    <property type="protein sequence ID" value="KAF4686715.1"/>
    <property type="molecule type" value="Genomic_DNA"/>
</dbReference>
<proteinExistence type="predicted"/>
<reference evidence="1 2" key="1">
    <citation type="submission" date="2020-04" db="EMBL/GenBank/DDBJ databases">
        <title>Perkinsus olseni comparative genomics.</title>
        <authorList>
            <person name="Bogema D.R."/>
        </authorList>
    </citation>
    <scope>NUCLEOTIDE SEQUENCE [LARGE SCALE GENOMIC DNA]</scope>
    <source>
        <strain evidence="1">00978-12</strain>
    </source>
</reference>
<comment type="caution">
    <text evidence="1">The sequence shown here is derived from an EMBL/GenBank/DDBJ whole genome shotgun (WGS) entry which is preliminary data.</text>
</comment>
<sequence length="888" mass="100484">MPFIPVHERKRRDVVLPRASRTMPLVFLRNTPSPELARSLPSLQLLDKCVYSSTVKPVEEMDEATPNSSNRVETVMGWSRPKDSIPAPKYLDCFFPDSFLKSKERQAWLKEFDRRRKVIIIIILGNRSQLSESFSDFLAVLRPSSHGNRGFCEPLFSHAYHHHQQMCHLDGGIVFTPGLSVASGVCFFTSGPPAMGLPSIVDSVSERRNAHNSPLLRAMSFLLRIMLVGGMVAVQLWFMYGGDFPVWNKTTLLMPTASTTTTSLVTGGNLTDSMSGRPSFIEYISPSSSPSAGDGVEWSRIQCVGWHRNRSCAFDNIYYDKTDDTFYILLPSDPLLRGNIMRAPYDGKALQYHNSPITYHEDTGIPVTEDTIRELTRGCSRGPKGRNEFKPKVILMDQPASSSALRKWEETISKDKVSIVDGISAYFGTLWCQNVGHFMYDNVYPLWVTIVRFGYLSEPVNILGLEDVNSTEDDVKGWDHWGMLKAMGHTQRSGLTSTQLDTPLNRFQRLLVGSRWMGHRDQQRHMGMPGSYSYENALYWYGQRILAGYGILDWDTALDPNTPIMIDDINKRCKGVITDNKRFSDEERSMLKTLADESKDLFGCDITYMNWKDYTFEEQVRLFSDMNIYISAVGTGLTRCHLIKPGGVIVQLGEMDRIGTPERYQVSYRDVHMAIGSPHLNSVYYSRKLWNIFGRLVREGVVDAINRGINLARRGYPIPRPYGDGLSPTSQSYEDYCADSPDDCAALTDVRNGISPITGEWATTGKCEYCSWVDHLGRGPLWTGQGCMDEGKLIHCPLNRARWEAVASPDEEIAFEPECYDKAKEHMMELYNNTVKGVTSNKYRRLTKHPLSSSRILERNDKIFKALLDLPLPDCPFIPPSDPQECDC</sequence>
<dbReference type="OrthoDB" id="411953at2759"/>
<organism evidence="1 2">
    <name type="scientific">Perkinsus olseni</name>
    <name type="common">Perkinsus atlanticus</name>
    <dbReference type="NCBI Taxonomy" id="32597"/>
    <lineage>
        <taxon>Eukaryota</taxon>
        <taxon>Sar</taxon>
        <taxon>Alveolata</taxon>
        <taxon>Perkinsozoa</taxon>
        <taxon>Perkinsea</taxon>
        <taxon>Perkinsida</taxon>
        <taxon>Perkinsidae</taxon>
        <taxon>Perkinsus</taxon>
    </lineage>
</organism>
<gene>
    <name evidence="1" type="ORF">FOZ60_004948</name>
</gene>
<dbReference type="Proteomes" id="UP000541610">
    <property type="component" value="Unassembled WGS sequence"/>
</dbReference>
<evidence type="ECO:0000313" key="2">
    <source>
        <dbReference type="Proteomes" id="UP000541610"/>
    </source>
</evidence>
<accession>A0A7J6NSC0</accession>
<protein>
    <submittedName>
        <fullName evidence="1">Uncharacterized protein</fullName>
    </submittedName>
</protein>
<evidence type="ECO:0000313" key="1">
    <source>
        <dbReference type="EMBL" id="KAF4686715.1"/>
    </source>
</evidence>
<dbReference type="AlphaFoldDB" id="A0A7J6NSC0"/>